<keyword evidence="7 11" id="KW-0229">DNA integration</keyword>
<dbReference type="InterPro" id="IPR004107">
    <property type="entry name" value="Integrase_SAM-like_N"/>
</dbReference>
<proteinExistence type="inferred from homology"/>
<evidence type="ECO:0000256" key="9">
    <source>
        <dbReference type="ARBA" id="ARBA00023172"/>
    </source>
</evidence>
<evidence type="ECO:0000256" key="10">
    <source>
        <dbReference type="ARBA" id="ARBA00023306"/>
    </source>
</evidence>
<feature type="active site" evidence="11">
    <location>
        <position position="179"/>
    </location>
</feature>
<feature type="active site" evidence="11">
    <location>
        <position position="282"/>
    </location>
</feature>
<comment type="subunit">
    <text evidence="11">Forms a cyclic heterotetrameric complex composed of two molecules of XerC and two molecules of XerD.</text>
</comment>
<evidence type="ECO:0000259" key="13">
    <source>
        <dbReference type="PROSITE" id="PS51898"/>
    </source>
</evidence>
<keyword evidence="8 11" id="KW-0238">DNA-binding</keyword>
<evidence type="ECO:0000259" key="14">
    <source>
        <dbReference type="PROSITE" id="PS51900"/>
    </source>
</evidence>
<feature type="domain" description="Tyr recombinase" evidence="13">
    <location>
        <begin position="133"/>
        <end position="327"/>
    </location>
</feature>
<reference evidence="15 16" key="1">
    <citation type="submission" date="2021-01" db="EMBL/GenBank/DDBJ databases">
        <title>Genome sequencing of Micromonospora fiedleri MG-37.</title>
        <authorList>
            <person name="Moreland P.E.J."/>
            <person name="Stach J.E.M."/>
        </authorList>
    </citation>
    <scope>NUCLEOTIDE SEQUENCE [LARGE SCALE GENOMIC DNA]</scope>
    <source>
        <strain evidence="15 16">MG-37</strain>
    </source>
</reference>
<dbReference type="InterPro" id="IPR044068">
    <property type="entry name" value="CB"/>
</dbReference>
<dbReference type="Pfam" id="PF00589">
    <property type="entry name" value="Phage_integrase"/>
    <property type="match status" value="1"/>
</dbReference>
<evidence type="ECO:0000256" key="2">
    <source>
        <dbReference type="ARBA" id="ARBA00010450"/>
    </source>
</evidence>
<comment type="caution">
    <text evidence="15">The sequence shown here is derived from an EMBL/GenBank/DDBJ whole genome shotgun (WGS) entry which is preliminary data.</text>
</comment>
<evidence type="ECO:0000313" key="15">
    <source>
        <dbReference type="EMBL" id="MBL6280433.1"/>
    </source>
</evidence>
<dbReference type="Proteomes" id="UP000661193">
    <property type="component" value="Unassembled WGS sequence"/>
</dbReference>
<feature type="compositionally biased region" description="Low complexity" evidence="12">
    <location>
        <begin position="1"/>
        <end position="12"/>
    </location>
</feature>
<dbReference type="InterPro" id="IPR010998">
    <property type="entry name" value="Integrase_recombinase_N"/>
</dbReference>
<dbReference type="Gene3D" id="1.10.150.130">
    <property type="match status" value="1"/>
</dbReference>
<name>A0ABS1UXM0_9ACTN</name>
<accession>A0ABS1UXM0</accession>
<dbReference type="NCBIfam" id="NF001399">
    <property type="entry name" value="PRK00283.1"/>
    <property type="match status" value="1"/>
</dbReference>
<dbReference type="InterPro" id="IPR011932">
    <property type="entry name" value="Recomb_XerD"/>
</dbReference>
<evidence type="ECO:0000313" key="16">
    <source>
        <dbReference type="Proteomes" id="UP000661193"/>
    </source>
</evidence>
<dbReference type="InterPro" id="IPR013762">
    <property type="entry name" value="Integrase-like_cat_sf"/>
</dbReference>
<keyword evidence="9 11" id="KW-0233">DNA recombination</keyword>
<dbReference type="PANTHER" id="PTHR30349">
    <property type="entry name" value="PHAGE INTEGRASE-RELATED"/>
    <property type="match status" value="1"/>
</dbReference>
<dbReference type="InterPro" id="IPR002104">
    <property type="entry name" value="Integrase_catalytic"/>
</dbReference>
<dbReference type="Pfam" id="PF02899">
    <property type="entry name" value="Phage_int_SAM_1"/>
    <property type="match status" value="1"/>
</dbReference>
<dbReference type="HAMAP" id="MF_01808">
    <property type="entry name" value="Recomb_XerC_XerD"/>
    <property type="match status" value="1"/>
</dbReference>
<dbReference type="Gene3D" id="1.10.443.10">
    <property type="entry name" value="Intergrase catalytic core"/>
    <property type="match status" value="1"/>
</dbReference>
<keyword evidence="16" id="KW-1185">Reference proteome</keyword>
<feature type="region of interest" description="Disordered" evidence="12">
    <location>
        <begin position="1"/>
        <end position="20"/>
    </location>
</feature>
<evidence type="ECO:0000256" key="1">
    <source>
        <dbReference type="ARBA" id="ARBA00004496"/>
    </source>
</evidence>
<feature type="active site" description="O-(3'-phospho-DNA)-tyrosine intermediate" evidence="11">
    <location>
        <position position="314"/>
    </location>
</feature>
<keyword evidence="10 11" id="KW-0131">Cell cycle</keyword>
<dbReference type="HAMAP" id="MF_01807">
    <property type="entry name" value="Recomb_XerD"/>
    <property type="match status" value="1"/>
</dbReference>
<evidence type="ECO:0000256" key="11">
    <source>
        <dbReference type="HAMAP-Rule" id="MF_01807"/>
    </source>
</evidence>
<evidence type="ECO:0000256" key="4">
    <source>
        <dbReference type="ARBA" id="ARBA00022490"/>
    </source>
</evidence>
<evidence type="ECO:0000256" key="5">
    <source>
        <dbReference type="ARBA" id="ARBA00022618"/>
    </source>
</evidence>
<gene>
    <name evidence="11" type="primary">xerD</name>
    <name evidence="15" type="ORF">JMF97_30170</name>
</gene>
<sequence length="335" mass="35419">MTGRTPTAAADGAGTGHQPAPALRRALRGYLDHLTVERGLAANTLVAYRRDLDRYLNSLAAAGVSDLAAVPAGEIERHLARLRAGDDGHPPLAASSAARAASAVRGLHRFALREGLAAADPSRDVRPPTPPRRLPRALSLDDVVRLLDAAGPVQAAGDTAPLALRDRALLEFLYGTGARISETVGLAVDDVDRTDAVVQLRGKGGRDRLVPIGGYAMQALGAYLVRARPGLVAAGRGTPRVFLNSRGGPLTRQGAWMILRRAAERAALPVDGPQAVSPHTLRHSYATHLLDGGADVRVVQELLGHASVTTTQVYTLVTVDRLREVYATAHPRARD</sequence>
<dbReference type="EMBL" id="JAETXL010000021">
    <property type="protein sequence ID" value="MBL6280433.1"/>
    <property type="molecule type" value="Genomic_DNA"/>
</dbReference>
<feature type="domain" description="Core-binding (CB)" evidence="14">
    <location>
        <begin position="21"/>
        <end position="112"/>
    </location>
</feature>
<dbReference type="CDD" id="cd00798">
    <property type="entry name" value="INT_XerDC_C"/>
    <property type="match status" value="1"/>
</dbReference>
<comment type="subcellular location">
    <subcellularLocation>
        <location evidence="1 11">Cytoplasm</location>
    </subcellularLocation>
</comment>
<dbReference type="InterPro" id="IPR011010">
    <property type="entry name" value="DNA_brk_join_enz"/>
</dbReference>
<evidence type="ECO:0000256" key="3">
    <source>
        <dbReference type="ARBA" id="ARBA00015810"/>
    </source>
</evidence>
<comment type="similarity">
    <text evidence="2 11">Belongs to the 'phage' integrase family. XerD subfamily.</text>
</comment>
<dbReference type="InterPro" id="IPR050090">
    <property type="entry name" value="Tyrosine_recombinase_XerCD"/>
</dbReference>
<organism evidence="15 16">
    <name type="scientific">Micromonospora fiedleri</name>
    <dbReference type="NCBI Taxonomy" id="1157498"/>
    <lineage>
        <taxon>Bacteria</taxon>
        <taxon>Bacillati</taxon>
        <taxon>Actinomycetota</taxon>
        <taxon>Actinomycetes</taxon>
        <taxon>Micromonosporales</taxon>
        <taxon>Micromonosporaceae</taxon>
        <taxon>Micromonospora</taxon>
    </lineage>
</organism>
<feature type="active site" evidence="11">
    <location>
        <position position="305"/>
    </location>
</feature>
<keyword evidence="6 11" id="KW-0159">Chromosome partition</keyword>
<dbReference type="RefSeq" id="WP_203224627.1">
    <property type="nucleotide sequence ID" value="NZ_JAETXL010000021.1"/>
</dbReference>
<comment type="function">
    <text evidence="11">Site-specific tyrosine recombinase, which acts by catalyzing the cutting and rejoining of the recombining DNA molecules. The XerC-XerD complex is essential to convert dimers of the bacterial chromosome into monomers to permit their segregation at cell division. It also contributes to the segregational stability of plasmids.</text>
</comment>
<evidence type="ECO:0000256" key="7">
    <source>
        <dbReference type="ARBA" id="ARBA00022908"/>
    </source>
</evidence>
<dbReference type="PANTHER" id="PTHR30349:SF81">
    <property type="entry name" value="TYROSINE RECOMBINASE XERC"/>
    <property type="match status" value="1"/>
</dbReference>
<dbReference type="PROSITE" id="PS51900">
    <property type="entry name" value="CB"/>
    <property type="match status" value="1"/>
</dbReference>
<keyword evidence="4 11" id="KW-0963">Cytoplasm</keyword>
<evidence type="ECO:0000256" key="8">
    <source>
        <dbReference type="ARBA" id="ARBA00023125"/>
    </source>
</evidence>
<protein>
    <recommendedName>
        <fullName evidence="3 11">Tyrosine recombinase XerD</fullName>
    </recommendedName>
</protein>
<dbReference type="SUPFAM" id="SSF56349">
    <property type="entry name" value="DNA breaking-rejoining enzymes"/>
    <property type="match status" value="1"/>
</dbReference>
<dbReference type="PROSITE" id="PS51898">
    <property type="entry name" value="TYR_RECOMBINASE"/>
    <property type="match status" value="1"/>
</dbReference>
<feature type="active site" evidence="11">
    <location>
        <position position="203"/>
    </location>
</feature>
<dbReference type="InterPro" id="IPR023009">
    <property type="entry name" value="Tyrosine_recombinase_XerC/XerD"/>
</dbReference>
<keyword evidence="5 11" id="KW-0132">Cell division</keyword>
<feature type="active site" evidence="11">
    <location>
        <position position="279"/>
    </location>
</feature>
<evidence type="ECO:0000256" key="12">
    <source>
        <dbReference type="SAM" id="MobiDB-lite"/>
    </source>
</evidence>
<evidence type="ECO:0000256" key="6">
    <source>
        <dbReference type="ARBA" id="ARBA00022829"/>
    </source>
</evidence>